<sequence length="409" mass="44786">MNEKAPGSDDPGAFRFENRRSLAGSWIEHPRSSNLRSGTSLSRPMQRLPASGAFRLGTGHLGSGPGIAGHTPAEAERGCEESEGLPPRAIPEEGVGSMHRVVDIEDPAQQARLQPWVEMECYQLSSGRHVAQMQSLDFGGPKIVRERQTAAVQKLGFAPADFCTVSMSSAGEATRFSEHLSVEGDTVFFMPGNVEYDIHVPAGVETSYVGFSWQAFLQAARALNPAMWESPPQGVVALPTPMHREFKTIVDLWLSAADAHHLPGHPPDAARLQNHLLHAVLKIAATSENDTVLSFGERRRALQIGRNARTFVDDRFDADMLPTVVDICMALGVSERTLQYAFREYVGMSPVAYLRVCRLNRVRVELVSADPASTTVTQVAMRFGFFHLGRFAGDYRRLFGATPSETLAS</sequence>
<reference evidence="6 7" key="1">
    <citation type="submission" date="2020-01" db="EMBL/GenBank/DDBJ databases">
        <title>Genomes of bacteria type strains.</title>
        <authorList>
            <person name="Chen J."/>
            <person name="Zhu S."/>
            <person name="Yang J."/>
        </authorList>
    </citation>
    <scope>NUCLEOTIDE SEQUENCE [LARGE SCALE GENOMIC DNA]</scope>
    <source>
        <strain evidence="6 7">DSM 16655</strain>
    </source>
</reference>
<evidence type="ECO:0000313" key="7">
    <source>
        <dbReference type="Proteomes" id="UP001320715"/>
    </source>
</evidence>
<dbReference type="PROSITE" id="PS00041">
    <property type="entry name" value="HTH_ARAC_FAMILY_1"/>
    <property type="match status" value="1"/>
</dbReference>
<dbReference type="Pfam" id="PF12833">
    <property type="entry name" value="HTH_18"/>
    <property type="match status" value="1"/>
</dbReference>
<accession>A0ABT1CSI0</accession>
<dbReference type="PANTHER" id="PTHR46796:SF12">
    <property type="entry name" value="HTH-TYPE DNA-BINDING TRANSCRIPTIONAL ACTIVATOR EUTR"/>
    <property type="match status" value="1"/>
</dbReference>
<dbReference type="InterPro" id="IPR018060">
    <property type="entry name" value="HTH_AraC"/>
</dbReference>
<comment type="caution">
    <text evidence="6">The sequence shown here is derived from an EMBL/GenBank/DDBJ whole genome shotgun (WGS) entry which is preliminary data.</text>
</comment>
<feature type="domain" description="HTH araC/xylS-type" evidence="5">
    <location>
        <begin position="306"/>
        <end position="409"/>
    </location>
</feature>
<evidence type="ECO:0000256" key="4">
    <source>
        <dbReference type="SAM" id="MobiDB-lite"/>
    </source>
</evidence>
<organism evidence="6 7">
    <name type="scientific">Hoeflea alexandrii</name>
    <dbReference type="NCBI Taxonomy" id="288436"/>
    <lineage>
        <taxon>Bacteria</taxon>
        <taxon>Pseudomonadati</taxon>
        <taxon>Pseudomonadota</taxon>
        <taxon>Alphaproteobacteria</taxon>
        <taxon>Hyphomicrobiales</taxon>
        <taxon>Rhizobiaceae</taxon>
        <taxon>Hoeflea</taxon>
    </lineage>
</organism>
<keyword evidence="2" id="KW-0238">DNA-binding</keyword>
<evidence type="ECO:0000256" key="3">
    <source>
        <dbReference type="ARBA" id="ARBA00023163"/>
    </source>
</evidence>
<keyword evidence="3" id="KW-0804">Transcription</keyword>
<dbReference type="PANTHER" id="PTHR46796">
    <property type="entry name" value="HTH-TYPE TRANSCRIPTIONAL ACTIVATOR RHAS-RELATED"/>
    <property type="match status" value="1"/>
</dbReference>
<dbReference type="Gene3D" id="1.10.10.60">
    <property type="entry name" value="Homeodomain-like"/>
    <property type="match status" value="1"/>
</dbReference>
<dbReference type="InterPro" id="IPR050204">
    <property type="entry name" value="AraC_XylS_family_regulators"/>
</dbReference>
<name>A0ABT1CSI0_9HYPH</name>
<dbReference type="Proteomes" id="UP001320715">
    <property type="component" value="Unassembled WGS sequence"/>
</dbReference>
<evidence type="ECO:0000256" key="2">
    <source>
        <dbReference type="ARBA" id="ARBA00023125"/>
    </source>
</evidence>
<protein>
    <submittedName>
        <fullName evidence="6">Helix-turn-helix domain-containing protein</fullName>
    </submittedName>
</protein>
<dbReference type="EMBL" id="JAAAML010000002">
    <property type="protein sequence ID" value="MCO6409136.1"/>
    <property type="molecule type" value="Genomic_DNA"/>
</dbReference>
<evidence type="ECO:0000259" key="5">
    <source>
        <dbReference type="PROSITE" id="PS01124"/>
    </source>
</evidence>
<gene>
    <name evidence="6" type="ORF">GTW23_13210</name>
</gene>
<evidence type="ECO:0000313" key="6">
    <source>
        <dbReference type="EMBL" id="MCO6409136.1"/>
    </source>
</evidence>
<evidence type="ECO:0000256" key="1">
    <source>
        <dbReference type="ARBA" id="ARBA00023015"/>
    </source>
</evidence>
<dbReference type="SMART" id="SM00342">
    <property type="entry name" value="HTH_ARAC"/>
    <property type="match status" value="1"/>
</dbReference>
<proteinExistence type="predicted"/>
<feature type="region of interest" description="Disordered" evidence="4">
    <location>
        <begin position="22"/>
        <end position="44"/>
    </location>
</feature>
<keyword evidence="1" id="KW-0805">Transcription regulation</keyword>
<dbReference type="InterPro" id="IPR018062">
    <property type="entry name" value="HTH_AraC-typ_CS"/>
</dbReference>
<feature type="compositionally biased region" description="Polar residues" evidence="4">
    <location>
        <begin position="32"/>
        <end position="43"/>
    </location>
</feature>
<dbReference type="PROSITE" id="PS01124">
    <property type="entry name" value="HTH_ARAC_FAMILY_2"/>
    <property type="match status" value="1"/>
</dbReference>
<feature type="region of interest" description="Disordered" evidence="4">
    <location>
        <begin position="69"/>
        <end position="92"/>
    </location>
</feature>
<keyword evidence="7" id="KW-1185">Reference proteome</keyword>